<keyword evidence="2 5" id="KW-0689">Ribosomal protein</keyword>
<evidence type="ECO:0000256" key="3">
    <source>
        <dbReference type="ARBA" id="ARBA00023274"/>
    </source>
</evidence>
<evidence type="ECO:0000256" key="4">
    <source>
        <dbReference type="ARBA" id="ARBA00035206"/>
    </source>
</evidence>
<keyword evidence="3 5" id="KW-0687">Ribonucleoprotein</keyword>
<gene>
    <name evidence="5" type="primary">rplX</name>
    <name evidence="8" type="ORF">UV41_C0001G0024</name>
</gene>
<dbReference type="InterPro" id="IPR003256">
    <property type="entry name" value="Ribosomal_uL24"/>
</dbReference>
<comment type="subunit">
    <text evidence="5">Part of the 50S ribosomal subunit.</text>
</comment>
<dbReference type="Pfam" id="PF00467">
    <property type="entry name" value="KOW"/>
    <property type="match status" value="1"/>
</dbReference>
<comment type="function">
    <text evidence="5">One of the proteins that surrounds the polypeptide exit tunnel on the outside of the subunit.</text>
</comment>
<dbReference type="GO" id="GO:0003735">
    <property type="term" value="F:structural constituent of ribosome"/>
    <property type="evidence" value="ECO:0007669"/>
    <property type="project" value="InterPro"/>
</dbReference>
<dbReference type="InterPro" id="IPR005825">
    <property type="entry name" value="Ribosomal_uL24_CS"/>
</dbReference>
<dbReference type="GO" id="GO:0006412">
    <property type="term" value="P:translation"/>
    <property type="evidence" value="ECO:0007669"/>
    <property type="project" value="UniProtKB-UniRule"/>
</dbReference>
<comment type="function">
    <text evidence="5">One of two assembly initiator proteins, it binds directly to the 5'-end of the 23S rRNA, where it nucleates assembly of the 50S subunit.</text>
</comment>
<keyword evidence="5" id="KW-0694">RNA-binding</keyword>
<sequence length="101" mass="11253">MKIKKNDTVQILLGKDRGKNGKVLRVSTKENKVWVEGLNMYKRHVKKVGQTEGGIIGISKPLNISNVALVCPHCKKPARVGFQVEGDIKVRVCKKCKEAIK</sequence>
<dbReference type="Gene3D" id="2.30.30.30">
    <property type="match status" value="1"/>
</dbReference>
<accession>A0A0G1BD71</accession>
<proteinExistence type="inferred from homology"/>
<dbReference type="PANTHER" id="PTHR12903">
    <property type="entry name" value="MITOCHONDRIAL RIBOSOMAL PROTEIN L24"/>
    <property type="match status" value="1"/>
</dbReference>
<feature type="domain" description="KOW" evidence="7">
    <location>
        <begin position="2"/>
        <end position="29"/>
    </location>
</feature>
<dbReference type="Proteomes" id="UP000034785">
    <property type="component" value="Unassembled WGS sequence"/>
</dbReference>
<comment type="caution">
    <text evidence="8">The sequence shown here is derived from an EMBL/GenBank/DDBJ whole genome shotgun (WGS) entry which is preliminary data.</text>
</comment>
<evidence type="ECO:0000256" key="5">
    <source>
        <dbReference type="HAMAP-Rule" id="MF_01326"/>
    </source>
</evidence>
<dbReference type="EMBL" id="LCEJ01000001">
    <property type="protein sequence ID" value="KKS71325.1"/>
    <property type="molecule type" value="Genomic_DNA"/>
</dbReference>
<dbReference type="SUPFAM" id="SSF50104">
    <property type="entry name" value="Translation proteins SH3-like domain"/>
    <property type="match status" value="1"/>
</dbReference>
<dbReference type="InterPro" id="IPR014722">
    <property type="entry name" value="Rib_uL2_dom2"/>
</dbReference>
<dbReference type="GO" id="GO:1990904">
    <property type="term" value="C:ribonucleoprotein complex"/>
    <property type="evidence" value="ECO:0007669"/>
    <property type="project" value="UniProtKB-KW"/>
</dbReference>
<dbReference type="GO" id="GO:0005840">
    <property type="term" value="C:ribosome"/>
    <property type="evidence" value="ECO:0007669"/>
    <property type="project" value="UniProtKB-KW"/>
</dbReference>
<dbReference type="SMART" id="SM00739">
    <property type="entry name" value="KOW"/>
    <property type="match status" value="1"/>
</dbReference>
<dbReference type="HAMAP" id="MF_01326_B">
    <property type="entry name" value="Ribosomal_uL24_B"/>
    <property type="match status" value="1"/>
</dbReference>
<protein>
    <recommendedName>
        <fullName evidence="4 5">Large ribosomal subunit protein uL24</fullName>
    </recommendedName>
</protein>
<evidence type="ECO:0000259" key="7">
    <source>
        <dbReference type="SMART" id="SM00739"/>
    </source>
</evidence>
<evidence type="ECO:0000313" key="9">
    <source>
        <dbReference type="Proteomes" id="UP000034785"/>
    </source>
</evidence>
<dbReference type="Pfam" id="PF17136">
    <property type="entry name" value="ribosomal_L24"/>
    <property type="match status" value="1"/>
</dbReference>
<evidence type="ECO:0000256" key="6">
    <source>
        <dbReference type="RuleBase" id="RU003477"/>
    </source>
</evidence>
<evidence type="ECO:0000256" key="1">
    <source>
        <dbReference type="ARBA" id="ARBA00010618"/>
    </source>
</evidence>
<dbReference type="InterPro" id="IPR005824">
    <property type="entry name" value="KOW"/>
</dbReference>
<dbReference type="InterPro" id="IPR008991">
    <property type="entry name" value="Translation_prot_SH3-like_sf"/>
</dbReference>
<dbReference type="CDD" id="cd06089">
    <property type="entry name" value="KOW_RPL26"/>
    <property type="match status" value="1"/>
</dbReference>
<organism evidence="8 9">
    <name type="scientific">Candidatus Daviesbacteria bacterium GW2011_GWA2_42_7</name>
    <dbReference type="NCBI Taxonomy" id="1618425"/>
    <lineage>
        <taxon>Bacteria</taxon>
        <taxon>Candidatus Daviesiibacteriota</taxon>
    </lineage>
</organism>
<keyword evidence="5" id="KW-0699">rRNA-binding</keyword>
<dbReference type="InterPro" id="IPR041988">
    <property type="entry name" value="Ribosomal_uL24_KOW"/>
</dbReference>
<dbReference type="InterPro" id="IPR057264">
    <property type="entry name" value="Ribosomal_uL24_C"/>
</dbReference>
<comment type="similarity">
    <text evidence="1 5 6">Belongs to the universal ribosomal protein uL24 family.</text>
</comment>
<dbReference type="AlphaFoldDB" id="A0A0G1BD71"/>
<dbReference type="NCBIfam" id="TIGR01079">
    <property type="entry name" value="rplX_bact"/>
    <property type="match status" value="1"/>
</dbReference>
<dbReference type="GO" id="GO:0019843">
    <property type="term" value="F:rRNA binding"/>
    <property type="evidence" value="ECO:0007669"/>
    <property type="project" value="UniProtKB-UniRule"/>
</dbReference>
<evidence type="ECO:0000256" key="2">
    <source>
        <dbReference type="ARBA" id="ARBA00022980"/>
    </source>
</evidence>
<dbReference type="PROSITE" id="PS01108">
    <property type="entry name" value="RIBOSOMAL_L24"/>
    <property type="match status" value="1"/>
</dbReference>
<evidence type="ECO:0000313" key="8">
    <source>
        <dbReference type="EMBL" id="KKS71325.1"/>
    </source>
</evidence>
<reference evidence="8 9" key="1">
    <citation type="journal article" date="2015" name="Nature">
        <title>rRNA introns, odd ribosomes, and small enigmatic genomes across a large radiation of phyla.</title>
        <authorList>
            <person name="Brown C.T."/>
            <person name="Hug L.A."/>
            <person name="Thomas B.C."/>
            <person name="Sharon I."/>
            <person name="Castelle C.J."/>
            <person name="Singh A."/>
            <person name="Wilkins M.J."/>
            <person name="Williams K.H."/>
            <person name="Banfield J.F."/>
        </authorList>
    </citation>
    <scope>NUCLEOTIDE SEQUENCE [LARGE SCALE GENOMIC DNA]</scope>
</reference>
<name>A0A0G1BD71_9BACT</name>